<evidence type="ECO:0000313" key="4">
    <source>
        <dbReference type="Proteomes" id="UP000294668"/>
    </source>
</evidence>
<dbReference type="EMBL" id="BDGB01000044">
    <property type="protein sequence ID" value="GAW71815.1"/>
    <property type="molecule type" value="Genomic_DNA"/>
</dbReference>
<dbReference type="Pfam" id="PF21983">
    <property type="entry name" value="NikA-like"/>
    <property type="match status" value="1"/>
</dbReference>
<protein>
    <submittedName>
        <fullName evidence="1">Antitoxin RelB</fullName>
    </submittedName>
</protein>
<dbReference type="InterPro" id="IPR013321">
    <property type="entry name" value="Arc_rbn_hlx_hlx"/>
</dbReference>
<reference evidence="1 3" key="1">
    <citation type="journal article" date="2017" name="Biosci Microbiota Food Health">
        <title>Genomic characterization reconfirms the taxonomic status of Lactobacillus parakefiri.</title>
        <authorList>
            <person name="Tanizawa Y."/>
            <person name="Kobayashi H."/>
            <person name="Kaminuma E."/>
            <person name="Sakamoto M."/>
            <person name="Ohkuma M."/>
            <person name="Nakamura Y."/>
            <person name="Arita M."/>
            <person name="Tohno M."/>
        </authorList>
    </citation>
    <scope>NUCLEOTIDE SEQUENCE [LARGE SCALE GENOMIC DNA]</scope>
    <source>
        <strain evidence="1 3">JCM 8573</strain>
    </source>
</reference>
<dbReference type="RefSeq" id="WP_057962477.1">
    <property type="nucleotide sequence ID" value="NZ_BAAAXO010000080.1"/>
</dbReference>
<evidence type="ECO:0000313" key="2">
    <source>
        <dbReference type="EMBL" id="TDG91183.1"/>
    </source>
</evidence>
<dbReference type="OrthoDB" id="2247533at2"/>
<accession>A0A224VAC7</accession>
<dbReference type="InterPro" id="IPR053842">
    <property type="entry name" value="NikA-like"/>
</dbReference>
<name>A0A224VAC7_9LACO</name>
<evidence type="ECO:0000313" key="1">
    <source>
        <dbReference type="EMBL" id="GAW71815.1"/>
    </source>
</evidence>
<dbReference type="AlphaFoldDB" id="A0A224VAC7"/>
<gene>
    <name evidence="2" type="ORF">C5L28_002385</name>
    <name evidence="1" type="ORF">LPKJCM_00918</name>
</gene>
<comment type="caution">
    <text evidence="1">The sequence shown here is derived from an EMBL/GenBank/DDBJ whole genome shotgun (WGS) entry which is preliminary data.</text>
</comment>
<keyword evidence="4" id="KW-1185">Reference proteome</keyword>
<sequence>MTNSVLRNKTISTRVTEEVSDRAKANLAKEGLTVSEYVRLALIKAANNEVELVNFLDTPEALAAKKEVENGQVERIGDLDVLKAWVNRIDGNTKK</sequence>
<dbReference type="GO" id="GO:0006355">
    <property type="term" value="P:regulation of DNA-templated transcription"/>
    <property type="evidence" value="ECO:0007669"/>
    <property type="project" value="InterPro"/>
</dbReference>
<reference evidence="2" key="3">
    <citation type="submission" date="2019-02" db="EMBL/GenBank/DDBJ databases">
        <authorList>
            <person name="Buron G."/>
            <person name="Chaylann A."/>
            <person name="Dolejs I."/>
            <person name="Forster J."/>
            <person name="Miks M.H."/>
        </authorList>
    </citation>
    <scope>NUCLEOTIDE SEQUENCE</scope>
    <source>
        <strain evidence="2">DSM 10551</strain>
    </source>
</reference>
<dbReference type="Proteomes" id="UP000294668">
    <property type="component" value="Unassembled WGS sequence"/>
</dbReference>
<evidence type="ECO:0000313" key="3">
    <source>
        <dbReference type="Proteomes" id="UP000214739"/>
    </source>
</evidence>
<dbReference type="Gene3D" id="1.10.1220.10">
    <property type="entry name" value="Met repressor-like"/>
    <property type="match status" value="1"/>
</dbReference>
<proteinExistence type="predicted"/>
<reference evidence="2 4" key="2">
    <citation type="journal article" date="2019" name="Appl. Microbiol. Biotechnol.">
        <title>Uncovering carbohydrate metabolism through a genotype-phenotype association study of 56 lactic acid bacteria genomes.</title>
        <authorList>
            <person name="Buron-Moles G."/>
            <person name="Chailyan A."/>
            <person name="Dolejs I."/>
            <person name="Forster J."/>
            <person name="Miks M.H."/>
        </authorList>
    </citation>
    <scope>NUCLEOTIDE SEQUENCE [LARGE SCALE GENOMIC DNA]</scope>
    <source>
        <strain evidence="2 4">DSM 10551</strain>
    </source>
</reference>
<dbReference type="Proteomes" id="UP000214739">
    <property type="component" value="Unassembled WGS sequence"/>
</dbReference>
<organism evidence="1 3">
    <name type="scientific">Lentilactobacillus parakefiri</name>
    <dbReference type="NCBI Taxonomy" id="152332"/>
    <lineage>
        <taxon>Bacteria</taxon>
        <taxon>Bacillati</taxon>
        <taxon>Bacillota</taxon>
        <taxon>Bacilli</taxon>
        <taxon>Lactobacillales</taxon>
        <taxon>Lactobacillaceae</taxon>
        <taxon>Lentilactobacillus</taxon>
    </lineage>
</organism>
<dbReference type="EMBL" id="PUFL01000056">
    <property type="protein sequence ID" value="TDG91183.1"/>
    <property type="molecule type" value="Genomic_DNA"/>
</dbReference>